<proteinExistence type="predicted"/>
<comment type="caution">
    <text evidence="1">The sequence shown here is derived from an EMBL/GenBank/DDBJ whole genome shotgun (WGS) entry which is preliminary data.</text>
</comment>
<dbReference type="Proteomes" id="UP000237819">
    <property type="component" value="Unassembled WGS sequence"/>
</dbReference>
<evidence type="ECO:0000313" key="2">
    <source>
        <dbReference type="Proteomes" id="UP000237819"/>
    </source>
</evidence>
<accession>A0A2S8GHF3</accession>
<organism evidence="1 2">
    <name type="scientific">Blastopirellula marina</name>
    <dbReference type="NCBI Taxonomy" id="124"/>
    <lineage>
        <taxon>Bacteria</taxon>
        <taxon>Pseudomonadati</taxon>
        <taxon>Planctomycetota</taxon>
        <taxon>Planctomycetia</taxon>
        <taxon>Pirellulales</taxon>
        <taxon>Pirellulaceae</taxon>
        <taxon>Blastopirellula</taxon>
    </lineage>
</organism>
<gene>
    <name evidence="1" type="ORF">C5Y93_22030</name>
</gene>
<name>A0A2S8GHF3_9BACT</name>
<protein>
    <submittedName>
        <fullName evidence="1">Uncharacterized protein</fullName>
    </submittedName>
</protein>
<dbReference type="AlphaFoldDB" id="A0A2S8GHF3"/>
<reference evidence="1 2" key="1">
    <citation type="submission" date="2018-02" db="EMBL/GenBank/DDBJ databases">
        <title>Comparative genomes isolates from brazilian mangrove.</title>
        <authorList>
            <person name="Araujo J.E."/>
            <person name="Taketani R.G."/>
            <person name="Silva M.C.P."/>
            <person name="Loureco M.V."/>
            <person name="Andreote F.D."/>
        </authorList>
    </citation>
    <scope>NUCLEOTIDE SEQUENCE [LARGE SCALE GENOMIC DNA]</scope>
    <source>
        <strain evidence="1 2">Nap-Phe MGV</strain>
    </source>
</reference>
<dbReference type="EMBL" id="PUHZ01000022">
    <property type="protein sequence ID" value="PQO43867.1"/>
    <property type="molecule type" value="Genomic_DNA"/>
</dbReference>
<evidence type="ECO:0000313" key="1">
    <source>
        <dbReference type="EMBL" id="PQO43867.1"/>
    </source>
</evidence>
<sequence>MYAGAEAFMSWTLEARVFADLDHDVLVDPQETSENFAELPFSGSSLFRSKAVGVSSVAACSLDDATLMKRNRFAAAARRGMLFCLDSEQLIVDRLPLDCDAEVFLSISLAGVAEQVDLKAQVDQQSMEISSADDGFVRGIEKLSELPPWGDCDFSLPAAPAWSDVERVVFEVLKPFIGVNYLRFRGDEPVFQVFRVARPGLRWWA</sequence>